<dbReference type="EMBL" id="FMTM01000001">
    <property type="protein sequence ID" value="SCW28222.1"/>
    <property type="molecule type" value="Genomic_DNA"/>
</dbReference>
<evidence type="ECO:0000313" key="1">
    <source>
        <dbReference type="EMBL" id="SCW28222.1"/>
    </source>
</evidence>
<dbReference type="Pfam" id="PF06707">
    <property type="entry name" value="DUF1194"/>
    <property type="match status" value="1"/>
</dbReference>
<protein>
    <recommendedName>
        <fullName evidence="3">VWFA domain-containing protein</fullName>
    </recommendedName>
</protein>
<dbReference type="AlphaFoldDB" id="A0A1G4P7H4"/>
<dbReference type="SUPFAM" id="SSF53300">
    <property type="entry name" value="vWA-like"/>
    <property type="match status" value="1"/>
</dbReference>
<dbReference type="InterPro" id="IPR036465">
    <property type="entry name" value="vWFA_dom_sf"/>
</dbReference>
<dbReference type="InterPro" id="IPR010607">
    <property type="entry name" value="DUF1194"/>
</dbReference>
<dbReference type="RefSeq" id="WP_092583086.1">
    <property type="nucleotide sequence ID" value="NZ_FMTM01000001.1"/>
</dbReference>
<reference evidence="1 2" key="1">
    <citation type="submission" date="2016-10" db="EMBL/GenBank/DDBJ databases">
        <authorList>
            <person name="de Groot N.N."/>
        </authorList>
    </citation>
    <scope>NUCLEOTIDE SEQUENCE [LARGE SCALE GENOMIC DNA]</scope>
    <source>
        <strain evidence="1 2">CGMCC 1.3401</strain>
    </source>
</reference>
<dbReference type="Proteomes" id="UP000199542">
    <property type="component" value="Unassembled WGS sequence"/>
</dbReference>
<organism evidence="1 2">
    <name type="scientific">Rhizobium mongolense subsp. loessense</name>
    <dbReference type="NCBI Taxonomy" id="158890"/>
    <lineage>
        <taxon>Bacteria</taxon>
        <taxon>Pseudomonadati</taxon>
        <taxon>Pseudomonadota</taxon>
        <taxon>Alphaproteobacteria</taxon>
        <taxon>Hyphomicrobiales</taxon>
        <taxon>Rhizobiaceae</taxon>
        <taxon>Rhizobium/Agrobacterium group</taxon>
        <taxon>Rhizobium</taxon>
    </lineage>
</organism>
<evidence type="ECO:0000313" key="2">
    <source>
        <dbReference type="Proteomes" id="UP000199542"/>
    </source>
</evidence>
<name>A0A1G4P7H4_9HYPH</name>
<proteinExistence type="predicted"/>
<sequence length="271" mass="29391">MQVWRETCRRHRHIAELLAGLLMAATMFDVAVAGEIVDIQLVIAADVSTSMDAEEKALQQRGFVEAFRRPEIIEAIAAGRTGRIAVTYVEWGGDGQRRLVIPWTIITNEMDSWLFSLKLEESSPAKISRGTSISGILSYADHLIRSSGYEATRSLINISGDGVNNKGRDVMPVRAGVLARGITINALPIVYGGLPGNEEEAISPENLLAYFRSEVIGGPGAFAEPVAAPEEYSPAIYRKLLREISSMSEIAAVGVRPGIAALWRAIVTTPD</sequence>
<gene>
    <name evidence="1" type="ORF">SAMN02927900_00105</name>
</gene>
<evidence type="ECO:0008006" key="3">
    <source>
        <dbReference type="Google" id="ProtNLM"/>
    </source>
</evidence>
<accession>A0A1G4P7H4</accession>